<feature type="compositionally biased region" description="Low complexity" evidence="2">
    <location>
        <begin position="612"/>
        <end position="631"/>
    </location>
</feature>
<organism evidence="3 4">
    <name type="scientific">Vitrella brassicaformis (strain CCMP3155)</name>
    <dbReference type="NCBI Taxonomy" id="1169540"/>
    <lineage>
        <taxon>Eukaryota</taxon>
        <taxon>Sar</taxon>
        <taxon>Alveolata</taxon>
        <taxon>Colpodellida</taxon>
        <taxon>Vitrellaceae</taxon>
        <taxon>Vitrella</taxon>
    </lineage>
</organism>
<evidence type="ECO:0000256" key="1">
    <source>
        <dbReference type="SAM" id="Coils"/>
    </source>
</evidence>
<feature type="compositionally biased region" description="Basic residues" evidence="2">
    <location>
        <begin position="570"/>
        <end position="585"/>
    </location>
</feature>
<feature type="compositionally biased region" description="Basic and acidic residues" evidence="2">
    <location>
        <begin position="464"/>
        <end position="483"/>
    </location>
</feature>
<evidence type="ECO:0000313" key="3">
    <source>
        <dbReference type="EMBL" id="CEM13037.1"/>
    </source>
</evidence>
<dbReference type="Proteomes" id="UP000041254">
    <property type="component" value="Unassembled WGS sequence"/>
</dbReference>
<reference evidence="3 4" key="1">
    <citation type="submission" date="2014-11" db="EMBL/GenBank/DDBJ databases">
        <authorList>
            <person name="Zhu J."/>
            <person name="Qi W."/>
            <person name="Song R."/>
        </authorList>
    </citation>
    <scope>NUCLEOTIDE SEQUENCE [LARGE SCALE GENOMIC DNA]</scope>
</reference>
<dbReference type="SUPFAM" id="SSF50729">
    <property type="entry name" value="PH domain-like"/>
    <property type="match status" value="1"/>
</dbReference>
<feature type="compositionally biased region" description="Gly residues" evidence="2">
    <location>
        <begin position="427"/>
        <end position="437"/>
    </location>
</feature>
<dbReference type="InterPro" id="IPR011993">
    <property type="entry name" value="PH-like_dom_sf"/>
</dbReference>
<accession>A0A0G4FHV7</accession>
<feature type="region of interest" description="Disordered" evidence="2">
    <location>
        <begin position="727"/>
        <end position="759"/>
    </location>
</feature>
<dbReference type="Gene3D" id="2.30.29.30">
    <property type="entry name" value="Pleckstrin-homology domain (PH domain)/Phosphotyrosine-binding domain (PTB)"/>
    <property type="match status" value="1"/>
</dbReference>
<feature type="compositionally biased region" description="Polar residues" evidence="2">
    <location>
        <begin position="505"/>
        <end position="523"/>
    </location>
</feature>
<dbReference type="AlphaFoldDB" id="A0A0G4FHV7"/>
<feature type="compositionally biased region" description="Acidic residues" evidence="2">
    <location>
        <begin position="543"/>
        <end position="553"/>
    </location>
</feature>
<keyword evidence="4" id="KW-1185">Reference proteome</keyword>
<protein>
    <submittedName>
        <fullName evidence="3">Uncharacterized protein</fullName>
    </submittedName>
</protein>
<evidence type="ECO:0000256" key="2">
    <source>
        <dbReference type="SAM" id="MobiDB-lite"/>
    </source>
</evidence>
<dbReference type="EMBL" id="CDMY01000442">
    <property type="protein sequence ID" value="CEM13037.1"/>
    <property type="molecule type" value="Genomic_DNA"/>
</dbReference>
<keyword evidence="1" id="KW-0175">Coiled coil</keyword>
<feature type="region of interest" description="Disordered" evidence="2">
    <location>
        <begin position="505"/>
        <end position="631"/>
    </location>
</feature>
<name>A0A0G4FHV7_VITBC</name>
<evidence type="ECO:0000313" key="4">
    <source>
        <dbReference type="Proteomes" id="UP000041254"/>
    </source>
</evidence>
<feature type="coiled-coil region" evidence="1">
    <location>
        <begin position="282"/>
        <end position="309"/>
    </location>
</feature>
<dbReference type="InParanoid" id="A0A0G4FHV7"/>
<feature type="compositionally biased region" description="Basic and acidic residues" evidence="2">
    <location>
        <begin position="25"/>
        <end position="48"/>
    </location>
</feature>
<dbReference type="VEuPathDB" id="CryptoDB:Vbra_9195"/>
<gene>
    <name evidence="3" type="ORF">Vbra_9195</name>
</gene>
<proteinExistence type="predicted"/>
<feature type="region of interest" description="Disordered" evidence="2">
    <location>
        <begin position="364"/>
        <end position="488"/>
    </location>
</feature>
<sequence>MAPGFRETGNPDDLTPEEWTEMQQEAEKEREKEKARQEQRDREDREADLQPTPALECFPQQFARLYRSRKAMPIDRPETLPAQVTDGFQHWQPDDRTGTMFMYTPGTGMWQEYWFHLIDHCLFFAESEEAHYPLGVLLVDNCAICPTDINAQWDHNTQTLEHPFEYSSPLAHIGLAPPAKPPTPILLCLISEGKRKPLAHELYCAMRDGQVGEEEKGRVNDSMAATHATATVGLESLADEGDGTLVWLAFRRVETRDWWQDEIANCSRVHQEFEWRWLIRLADQRYNQMKEYEDQVATLTKEVAALKTQTLLPFHDALTNRQQLAKLAEALKTHGLTLDVVSLDEASPHHQKKDMQLYPHAGMSLPRHSPVHSAHGTSPVESPPQILPSKQTQLTRPHLPTTKPHGSPHLIKPPNPVPAVGRVKKGPAGGASGGGHVGVMTMMGEGGVQRSKTGPETAGSKGRAKGDDTAGRAEVPIESKPLLEEAPPSYTYELPSLKVLQDSQSLPHLSFRRPTTTSTSNTAARDEQEPSTGIEETLGGAEGETEDREEEGADATSTKPHKETHLITVQHKHHPPAVPHSKPKKPNVMPRGHGHPADVHVTPSHLPTDRFSIPPSSISSNSKGGPGAAAAAASISSSSRLHAGLAPTVPPLPRSELIARAEKVLGQQGVRPKGSLVGGVGVGSGSSAREGIHAFVGAVGEVGRGLTAKAYGILPQRPLPSQPLRMGLEGRNDTPTSTTQLHHRVHGTPGGSHRDIKKL</sequence>
<feature type="region of interest" description="Disordered" evidence="2">
    <location>
        <begin position="1"/>
        <end position="53"/>
    </location>
</feature>